<dbReference type="InterPro" id="IPR014039">
    <property type="entry name" value="Transl_elong_EFTs/EF1B_dimer"/>
</dbReference>
<name>X1GPT9_9ZZZZ</name>
<proteinExistence type="inferred from homology"/>
<dbReference type="GO" id="GO:0003746">
    <property type="term" value="F:translation elongation factor activity"/>
    <property type="evidence" value="ECO:0007669"/>
    <property type="project" value="UniProtKB-KW"/>
</dbReference>
<evidence type="ECO:0000259" key="4">
    <source>
        <dbReference type="Pfam" id="PF00889"/>
    </source>
</evidence>
<dbReference type="HAMAP" id="MF_00050">
    <property type="entry name" value="EF_Ts"/>
    <property type="match status" value="1"/>
</dbReference>
<dbReference type="CDD" id="cd14275">
    <property type="entry name" value="UBA_EF-Ts"/>
    <property type="match status" value="1"/>
</dbReference>
<comment type="similarity">
    <text evidence="1">Belongs to the EF-Ts family.</text>
</comment>
<dbReference type="InterPro" id="IPR018101">
    <property type="entry name" value="Transl_elong_Ts_CS"/>
</dbReference>
<dbReference type="InterPro" id="IPR009060">
    <property type="entry name" value="UBA-like_sf"/>
</dbReference>
<evidence type="ECO:0000256" key="3">
    <source>
        <dbReference type="ARBA" id="ARBA00022917"/>
    </source>
</evidence>
<dbReference type="EMBL" id="BARU01017408">
    <property type="protein sequence ID" value="GAH59901.1"/>
    <property type="molecule type" value="Genomic_DNA"/>
</dbReference>
<dbReference type="FunFam" id="1.10.8.10:FF:000001">
    <property type="entry name" value="Elongation factor Ts"/>
    <property type="match status" value="1"/>
</dbReference>
<dbReference type="Pfam" id="PF00889">
    <property type="entry name" value="EF_TS"/>
    <property type="match status" value="1"/>
</dbReference>
<dbReference type="AlphaFoldDB" id="X1GPT9"/>
<evidence type="ECO:0000313" key="5">
    <source>
        <dbReference type="EMBL" id="GAH59901.1"/>
    </source>
</evidence>
<dbReference type="Gene3D" id="1.10.8.10">
    <property type="entry name" value="DNA helicase RuvA subunit, C-terminal domain"/>
    <property type="match status" value="1"/>
</dbReference>
<keyword evidence="2" id="KW-0251">Elongation factor</keyword>
<dbReference type="PANTHER" id="PTHR11741">
    <property type="entry name" value="ELONGATION FACTOR TS"/>
    <property type="match status" value="1"/>
</dbReference>
<sequence>MIKANQVKQLRDKTNASMMDCKKALTEAKGDGEKALKILQKKGQLIAMKKSGREAEQGIIEAYIHSNKKIGVLLELKCETDFVARNEEFKGLAHDLAMHVAAMDPENEKSLLKEPFIKNEEITVKDLIDEKIAKLGENIKIGEFIRYEL</sequence>
<dbReference type="SUPFAM" id="SSF46934">
    <property type="entry name" value="UBA-like"/>
    <property type="match status" value="1"/>
</dbReference>
<dbReference type="FunFam" id="3.30.479.20:FF:000003">
    <property type="entry name" value="Elongation factor Ts, mitochondrial"/>
    <property type="match status" value="1"/>
</dbReference>
<dbReference type="PROSITE" id="PS01126">
    <property type="entry name" value="EF_TS_1"/>
    <property type="match status" value="1"/>
</dbReference>
<keyword evidence="3" id="KW-0648">Protein biosynthesis</keyword>
<organism evidence="5">
    <name type="scientific">marine sediment metagenome</name>
    <dbReference type="NCBI Taxonomy" id="412755"/>
    <lineage>
        <taxon>unclassified sequences</taxon>
        <taxon>metagenomes</taxon>
        <taxon>ecological metagenomes</taxon>
    </lineage>
</organism>
<dbReference type="PROSITE" id="PS01127">
    <property type="entry name" value="EF_TS_2"/>
    <property type="match status" value="1"/>
</dbReference>
<evidence type="ECO:0000256" key="2">
    <source>
        <dbReference type="ARBA" id="ARBA00022768"/>
    </source>
</evidence>
<comment type="caution">
    <text evidence="5">The sequence shown here is derived from an EMBL/GenBank/DDBJ whole genome shotgun (WGS) entry which is preliminary data.</text>
</comment>
<dbReference type="NCBIfam" id="TIGR00116">
    <property type="entry name" value="tsf"/>
    <property type="match status" value="1"/>
</dbReference>
<gene>
    <name evidence="5" type="ORF">S03H2_28886</name>
</gene>
<reference evidence="5" key="1">
    <citation type="journal article" date="2014" name="Front. Microbiol.">
        <title>High frequency of phylogenetically diverse reductive dehalogenase-homologous genes in deep subseafloor sedimentary metagenomes.</title>
        <authorList>
            <person name="Kawai M."/>
            <person name="Futagami T."/>
            <person name="Toyoda A."/>
            <person name="Takaki Y."/>
            <person name="Nishi S."/>
            <person name="Hori S."/>
            <person name="Arai W."/>
            <person name="Tsubouchi T."/>
            <person name="Morono Y."/>
            <person name="Uchiyama I."/>
            <person name="Ito T."/>
            <person name="Fujiyama A."/>
            <person name="Inagaki F."/>
            <person name="Takami H."/>
        </authorList>
    </citation>
    <scope>NUCLEOTIDE SEQUENCE</scope>
    <source>
        <strain evidence="5">Expedition CK06-06</strain>
    </source>
</reference>
<evidence type="ECO:0000256" key="1">
    <source>
        <dbReference type="ARBA" id="ARBA00005532"/>
    </source>
</evidence>
<dbReference type="PANTHER" id="PTHR11741:SF0">
    <property type="entry name" value="ELONGATION FACTOR TS, MITOCHONDRIAL"/>
    <property type="match status" value="1"/>
</dbReference>
<dbReference type="Gene3D" id="3.30.479.20">
    <property type="entry name" value="Elongation factor Ts, dimerisation domain"/>
    <property type="match status" value="1"/>
</dbReference>
<dbReference type="InterPro" id="IPR036402">
    <property type="entry name" value="EF-Ts_dimer_sf"/>
</dbReference>
<protein>
    <recommendedName>
        <fullName evidence="4">Translation elongation factor EFTs/EF1B dimerisation domain-containing protein</fullName>
    </recommendedName>
</protein>
<feature type="domain" description="Translation elongation factor EFTs/EF1B dimerisation" evidence="4">
    <location>
        <begin position="71"/>
        <end position="148"/>
    </location>
</feature>
<dbReference type="SUPFAM" id="SSF54713">
    <property type="entry name" value="Elongation factor Ts (EF-Ts), dimerisation domain"/>
    <property type="match status" value="1"/>
</dbReference>
<accession>X1GPT9</accession>
<dbReference type="InterPro" id="IPR001816">
    <property type="entry name" value="Transl_elong_EFTs/EF1B"/>
</dbReference>